<feature type="transmembrane region" description="Helical" evidence="7">
    <location>
        <begin position="478"/>
        <end position="502"/>
    </location>
</feature>
<evidence type="ECO:0000259" key="8">
    <source>
        <dbReference type="Pfam" id="PF05425"/>
    </source>
</evidence>
<reference evidence="10" key="1">
    <citation type="journal article" date="2019" name="Int. J. Syst. Evol. Microbiol.">
        <title>The Global Catalogue of Microorganisms (GCM) 10K type strain sequencing project: providing services to taxonomists for standard genome sequencing and annotation.</title>
        <authorList>
            <consortium name="The Broad Institute Genomics Platform"/>
            <consortium name="The Broad Institute Genome Sequencing Center for Infectious Disease"/>
            <person name="Wu L."/>
            <person name="Ma J."/>
        </authorList>
    </citation>
    <scope>NUCLEOTIDE SEQUENCE [LARGE SCALE GENOMIC DNA]</scope>
    <source>
        <strain evidence="10">KACC 13778</strain>
    </source>
</reference>
<comment type="subcellular location">
    <subcellularLocation>
        <location evidence="1">Cell membrane</location>
        <topology evidence="1">Multi-pass membrane protein</topology>
    </subcellularLocation>
</comment>
<keyword evidence="5 7" id="KW-0472">Membrane</keyword>
<keyword evidence="2" id="KW-1003">Cell membrane</keyword>
<accession>A0ABW0N339</accession>
<keyword evidence="4 7" id="KW-1133">Transmembrane helix</keyword>
<dbReference type="Pfam" id="PF05425">
    <property type="entry name" value="CopD"/>
    <property type="match status" value="1"/>
</dbReference>
<dbReference type="InterPro" id="IPR008457">
    <property type="entry name" value="Cu-R_CopD_dom"/>
</dbReference>
<evidence type="ECO:0000256" key="3">
    <source>
        <dbReference type="ARBA" id="ARBA00022692"/>
    </source>
</evidence>
<feature type="transmembrane region" description="Helical" evidence="7">
    <location>
        <begin position="433"/>
        <end position="457"/>
    </location>
</feature>
<dbReference type="Pfam" id="PF09678">
    <property type="entry name" value="Caa3_CtaG"/>
    <property type="match status" value="1"/>
</dbReference>
<feature type="transmembrane region" description="Helical" evidence="7">
    <location>
        <begin position="306"/>
        <end position="327"/>
    </location>
</feature>
<feature type="transmembrane region" description="Helical" evidence="7">
    <location>
        <begin position="514"/>
        <end position="537"/>
    </location>
</feature>
<dbReference type="InterPro" id="IPR019108">
    <property type="entry name" value="Caa3_assmbl_CtaG-rel"/>
</dbReference>
<dbReference type="EMBL" id="JBHSMD010000005">
    <property type="protein sequence ID" value="MFC5494601.1"/>
    <property type="molecule type" value="Genomic_DNA"/>
</dbReference>
<dbReference type="Proteomes" id="UP001595956">
    <property type="component" value="Unassembled WGS sequence"/>
</dbReference>
<dbReference type="PANTHER" id="PTHR34820">
    <property type="entry name" value="INNER MEMBRANE PROTEIN YEBZ"/>
    <property type="match status" value="1"/>
</dbReference>
<comment type="caution">
    <text evidence="9">The sequence shown here is derived from an EMBL/GenBank/DDBJ whole genome shotgun (WGS) entry which is preliminary data.</text>
</comment>
<evidence type="ECO:0000256" key="1">
    <source>
        <dbReference type="ARBA" id="ARBA00004651"/>
    </source>
</evidence>
<evidence type="ECO:0000256" key="5">
    <source>
        <dbReference type="ARBA" id="ARBA00023136"/>
    </source>
</evidence>
<evidence type="ECO:0000256" key="4">
    <source>
        <dbReference type="ARBA" id="ARBA00022989"/>
    </source>
</evidence>
<evidence type="ECO:0000256" key="6">
    <source>
        <dbReference type="SAM" id="MobiDB-lite"/>
    </source>
</evidence>
<gene>
    <name evidence="9" type="ORF">ACFPKY_15905</name>
</gene>
<feature type="transmembrane region" description="Helical" evidence="7">
    <location>
        <begin position="595"/>
        <end position="621"/>
    </location>
</feature>
<evidence type="ECO:0000256" key="2">
    <source>
        <dbReference type="ARBA" id="ARBA00022475"/>
    </source>
</evidence>
<evidence type="ECO:0000256" key="7">
    <source>
        <dbReference type="SAM" id="Phobius"/>
    </source>
</evidence>
<dbReference type="PANTHER" id="PTHR34820:SF4">
    <property type="entry name" value="INNER MEMBRANE PROTEIN YEBZ"/>
    <property type="match status" value="1"/>
</dbReference>
<organism evidence="9 10">
    <name type="scientific">Nocardioides caricicola</name>
    <dbReference type="NCBI Taxonomy" id="634770"/>
    <lineage>
        <taxon>Bacteria</taxon>
        <taxon>Bacillati</taxon>
        <taxon>Actinomycetota</taxon>
        <taxon>Actinomycetes</taxon>
        <taxon>Propionibacteriales</taxon>
        <taxon>Nocardioidaceae</taxon>
        <taxon>Nocardioides</taxon>
    </lineage>
</organism>
<dbReference type="RefSeq" id="WP_345170579.1">
    <property type="nucleotide sequence ID" value="NZ_BAABFQ010000001.1"/>
</dbReference>
<feature type="transmembrane region" description="Helical" evidence="7">
    <location>
        <begin position="229"/>
        <end position="253"/>
    </location>
</feature>
<feature type="transmembrane region" description="Helical" evidence="7">
    <location>
        <begin position="198"/>
        <end position="217"/>
    </location>
</feature>
<protein>
    <submittedName>
        <fullName evidence="9">Cytochrome c oxidase assembly protein</fullName>
    </submittedName>
</protein>
<feature type="transmembrane region" description="Helical" evidence="7">
    <location>
        <begin position="265"/>
        <end position="285"/>
    </location>
</feature>
<feature type="transmembrane region" description="Helical" evidence="7">
    <location>
        <begin position="165"/>
        <end position="186"/>
    </location>
</feature>
<dbReference type="InterPro" id="IPR032694">
    <property type="entry name" value="CopC/D"/>
</dbReference>
<feature type="transmembrane region" description="Helical" evidence="7">
    <location>
        <begin position="140"/>
        <end position="158"/>
    </location>
</feature>
<sequence>MPRPTAAALLLTPPAVAVGLLSLTGGLGPGLAGLPTPGRLTQLGLPMAQAMRDITAMLTVGLVALAVTCLPPDGLDRKDRLTGLRRRLVDGAGHAAFAWAGLSLALVALTFSDASGESLGSAGFADQAVFFATSYDLGRYLLGSAAIALVVGLTALACRGVRLAGVAGALAVVGLWPIALTAHGAGTLRHDLAVDAQYAHLVAVSLWGGGLVGLMLAGRELGPGLPATVRRYSTLAAWCFLLVAAAGIAGAVIRLDSPRDLASTYGALLVLKTVAAAALGIAGLVHRRRVIPRLTGAADAAVRSTFRRLVSVEVGVILAATGTAVALNRTPPPSGSQVPLTTAQDLLGYDMPGPLGAAQWFTAWRLDGFWTPIALALVVMYAGAVIRLRRRGDTWPVGRTLAWVGGWAMFVWAVSGAPGAYGRVLFSMHMVQHMTIATTVPILLVLGAPVTLAMRALRRRADGSMGPREWLLAAVHSPVASILGRPVVAGALFVASLIAFYYTSLFEISLDSHTGHILMTAHFLIAGYLFAGCLVGTDPGFHRPPYPMRALMVMVVFGFHAFFSVSLMASTTILAEDWFSGLPRTWGATLADDQYLGASLGWALGDYPLALLAGVLVFLWVQADRRERKRFDRQESRNGDQQLMAYNDRLARMAEHERQIREESQLRSSVGERARSSGDDERT</sequence>
<feature type="transmembrane region" description="Helical" evidence="7">
    <location>
        <begin position="92"/>
        <end position="111"/>
    </location>
</feature>
<feature type="transmembrane region" description="Helical" evidence="7">
    <location>
        <begin position="549"/>
        <end position="575"/>
    </location>
</feature>
<keyword evidence="3 7" id="KW-0812">Transmembrane</keyword>
<feature type="domain" description="Copper resistance protein D" evidence="8">
    <location>
        <begin position="227"/>
        <end position="327"/>
    </location>
</feature>
<feature type="transmembrane region" description="Helical" evidence="7">
    <location>
        <begin position="54"/>
        <end position="71"/>
    </location>
</feature>
<feature type="transmembrane region" description="Helical" evidence="7">
    <location>
        <begin position="369"/>
        <end position="388"/>
    </location>
</feature>
<proteinExistence type="predicted"/>
<evidence type="ECO:0000313" key="10">
    <source>
        <dbReference type="Proteomes" id="UP001595956"/>
    </source>
</evidence>
<feature type="transmembrane region" description="Helical" evidence="7">
    <location>
        <begin position="400"/>
        <end position="421"/>
    </location>
</feature>
<evidence type="ECO:0000313" key="9">
    <source>
        <dbReference type="EMBL" id="MFC5494601.1"/>
    </source>
</evidence>
<feature type="region of interest" description="Disordered" evidence="6">
    <location>
        <begin position="656"/>
        <end position="683"/>
    </location>
</feature>
<keyword evidence="10" id="KW-1185">Reference proteome</keyword>
<name>A0ABW0N339_9ACTN</name>